<keyword evidence="3" id="KW-1185">Reference proteome</keyword>
<dbReference type="SUPFAM" id="SSF46894">
    <property type="entry name" value="C-terminal effector domain of the bipartite response regulators"/>
    <property type="match status" value="1"/>
</dbReference>
<accession>A0A5C5RB93</accession>
<feature type="domain" description="HTH luxR-type" evidence="1">
    <location>
        <begin position="37"/>
        <end position="94"/>
    </location>
</feature>
<dbReference type="AlphaFoldDB" id="A0A5C5RB93"/>
<dbReference type="InterPro" id="IPR036388">
    <property type="entry name" value="WH-like_DNA-bd_sf"/>
</dbReference>
<dbReference type="GO" id="GO:0003677">
    <property type="term" value="F:DNA binding"/>
    <property type="evidence" value="ECO:0007669"/>
    <property type="project" value="InterPro"/>
</dbReference>
<proteinExistence type="predicted"/>
<dbReference type="EMBL" id="VIGW01000002">
    <property type="protein sequence ID" value="TWS20397.1"/>
    <property type="molecule type" value="Genomic_DNA"/>
</dbReference>
<evidence type="ECO:0000313" key="3">
    <source>
        <dbReference type="Proteomes" id="UP000317291"/>
    </source>
</evidence>
<comment type="caution">
    <text evidence="2">The sequence shown here is derived from an EMBL/GenBank/DDBJ whole genome shotgun (WGS) entry which is preliminary data.</text>
</comment>
<gene>
    <name evidence="2" type="ORF">FK529_03315</name>
</gene>
<dbReference type="Pfam" id="PF00196">
    <property type="entry name" value="GerE"/>
    <property type="match status" value="1"/>
</dbReference>
<dbReference type="OrthoDB" id="3171335at2"/>
<name>A0A5C5RB93_9ACTN</name>
<reference evidence="2 3" key="1">
    <citation type="submission" date="2019-06" db="EMBL/GenBank/DDBJ databases">
        <title>Tsukamurella conjunctivitidis sp. nov., Tsukamurella assacharolytica sp. nov. and Tsukamurella sputae sp. nov. isolated from patients with conjunctivitis, bacteraemia (lymphoma) and respiratory infection (sputum) in Hong Kong.</title>
        <authorList>
            <person name="Teng J.L.L."/>
            <person name="Lee H.H."/>
            <person name="Fong J.Y.H."/>
            <person name="Fok K.M.N."/>
            <person name="Lau S.K.P."/>
            <person name="Woo P.C.Y."/>
        </authorList>
    </citation>
    <scope>NUCLEOTIDE SEQUENCE [LARGE SCALE GENOMIC DNA]</scope>
    <source>
        <strain evidence="2 3">HKU71</strain>
    </source>
</reference>
<evidence type="ECO:0000313" key="2">
    <source>
        <dbReference type="EMBL" id="TWS20397.1"/>
    </source>
</evidence>
<organism evidence="2 3">
    <name type="scientific">Tsukamurella asaccharolytica</name>
    <dbReference type="NCBI Taxonomy" id="2592067"/>
    <lineage>
        <taxon>Bacteria</taxon>
        <taxon>Bacillati</taxon>
        <taxon>Actinomycetota</taxon>
        <taxon>Actinomycetes</taxon>
        <taxon>Mycobacteriales</taxon>
        <taxon>Tsukamurellaceae</taxon>
        <taxon>Tsukamurella</taxon>
    </lineage>
</organism>
<dbReference type="InterPro" id="IPR016032">
    <property type="entry name" value="Sig_transdc_resp-reg_C-effctor"/>
</dbReference>
<protein>
    <submittedName>
        <fullName evidence="2">LuxR family transcriptional regulator</fullName>
    </submittedName>
</protein>
<dbReference type="Gene3D" id="1.10.10.10">
    <property type="entry name" value="Winged helix-like DNA-binding domain superfamily/Winged helix DNA-binding domain"/>
    <property type="match status" value="1"/>
</dbReference>
<dbReference type="SMART" id="SM00421">
    <property type="entry name" value="HTH_LUXR"/>
    <property type="match status" value="1"/>
</dbReference>
<dbReference type="Proteomes" id="UP000317291">
    <property type="component" value="Unassembled WGS sequence"/>
</dbReference>
<evidence type="ECO:0000259" key="1">
    <source>
        <dbReference type="SMART" id="SM00421"/>
    </source>
</evidence>
<dbReference type="GO" id="GO:0006355">
    <property type="term" value="P:regulation of DNA-templated transcription"/>
    <property type="evidence" value="ECO:0007669"/>
    <property type="project" value="InterPro"/>
</dbReference>
<sequence>MRGVSRAGRTRYRGTPPVDTVEPIELEVGMSGAVLSAVGLTDREVEVVRAWLRTDSKAAAAGRLFIAECTVAEHVTRVRAKYAAAGRPAATKAALAARLLQDDYVRLDEL</sequence>
<dbReference type="RefSeq" id="WP_146559621.1">
    <property type="nucleotide sequence ID" value="NZ_VIGW01000002.1"/>
</dbReference>
<dbReference type="InterPro" id="IPR000792">
    <property type="entry name" value="Tscrpt_reg_LuxR_C"/>
</dbReference>